<dbReference type="Gene3D" id="3.10.100.10">
    <property type="entry name" value="Mannose-Binding Protein A, subunit A"/>
    <property type="match status" value="1"/>
</dbReference>
<comment type="caution">
    <text evidence="1">The sequence shown here is derived from an EMBL/GenBank/DDBJ whole genome shotgun (WGS) entry which is preliminary data.</text>
</comment>
<name>A0A8S3RPI3_MYTED</name>
<gene>
    <name evidence="1" type="ORF">MEDL_24304</name>
</gene>
<dbReference type="InterPro" id="IPR016186">
    <property type="entry name" value="C-type_lectin-like/link_sf"/>
</dbReference>
<sequence>MGSRMLTLEDNTINLSSVDEFEEEYHNTQRKHTHWIKFLPGTHCRVIASYVEKHIFKIMCALTILSLTLSIIAITKNSQNVHEYGNKLNQQSVNLEQISVKPQQISVKPEPTSVKPNQHIGKVTEVGVKEVSIYKCNAGWFRSSNACYFVSRSKLDWFRSAVSCREHDARLLEIKSTLEEKALEHSSLNPKKAIWRTNPTACTTEVSTSTHCKINIDKSILEMLMLANDLED</sequence>
<proteinExistence type="predicted"/>
<reference evidence="1" key="1">
    <citation type="submission" date="2021-03" db="EMBL/GenBank/DDBJ databases">
        <authorList>
            <person name="Bekaert M."/>
        </authorList>
    </citation>
    <scope>NUCLEOTIDE SEQUENCE</scope>
</reference>
<protein>
    <recommendedName>
        <fullName evidence="3">C-type lectin domain-containing protein</fullName>
    </recommendedName>
</protein>
<dbReference type="EMBL" id="CAJPWZ010001227">
    <property type="protein sequence ID" value="CAG2210217.1"/>
    <property type="molecule type" value="Genomic_DNA"/>
</dbReference>
<dbReference type="OrthoDB" id="6175507at2759"/>
<accession>A0A8S3RPI3</accession>
<evidence type="ECO:0000313" key="2">
    <source>
        <dbReference type="Proteomes" id="UP000683360"/>
    </source>
</evidence>
<evidence type="ECO:0008006" key="3">
    <source>
        <dbReference type="Google" id="ProtNLM"/>
    </source>
</evidence>
<dbReference type="AlphaFoldDB" id="A0A8S3RPI3"/>
<organism evidence="1 2">
    <name type="scientific">Mytilus edulis</name>
    <name type="common">Blue mussel</name>
    <dbReference type="NCBI Taxonomy" id="6550"/>
    <lineage>
        <taxon>Eukaryota</taxon>
        <taxon>Metazoa</taxon>
        <taxon>Spiralia</taxon>
        <taxon>Lophotrochozoa</taxon>
        <taxon>Mollusca</taxon>
        <taxon>Bivalvia</taxon>
        <taxon>Autobranchia</taxon>
        <taxon>Pteriomorphia</taxon>
        <taxon>Mytilida</taxon>
        <taxon>Mytiloidea</taxon>
        <taxon>Mytilidae</taxon>
        <taxon>Mytilinae</taxon>
        <taxon>Mytilus</taxon>
    </lineage>
</organism>
<dbReference type="SUPFAM" id="SSF56436">
    <property type="entry name" value="C-type lectin-like"/>
    <property type="match status" value="1"/>
</dbReference>
<evidence type="ECO:0000313" key="1">
    <source>
        <dbReference type="EMBL" id="CAG2210217.1"/>
    </source>
</evidence>
<keyword evidence="2" id="KW-1185">Reference proteome</keyword>
<dbReference type="Proteomes" id="UP000683360">
    <property type="component" value="Unassembled WGS sequence"/>
</dbReference>
<dbReference type="InterPro" id="IPR016187">
    <property type="entry name" value="CTDL_fold"/>
</dbReference>